<dbReference type="Proteomes" id="UP000190044">
    <property type="component" value="Unassembled WGS sequence"/>
</dbReference>
<keyword evidence="3" id="KW-1185">Reference proteome</keyword>
<dbReference type="SMART" id="SM00460">
    <property type="entry name" value="TGc"/>
    <property type="match status" value="1"/>
</dbReference>
<evidence type="ECO:0000313" key="2">
    <source>
        <dbReference type="EMBL" id="SKB90223.1"/>
    </source>
</evidence>
<proteinExistence type="predicted"/>
<keyword evidence="2" id="KW-0378">Hydrolase</keyword>
<dbReference type="PANTHER" id="PTHR33490">
    <property type="entry name" value="BLR5614 PROTEIN-RELATED"/>
    <property type="match status" value="1"/>
</dbReference>
<accession>A0A1T5F229</accession>
<evidence type="ECO:0000259" key="1">
    <source>
        <dbReference type="SMART" id="SM00460"/>
    </source>
</evidence>
<feature type="domain" description="Transglutaminase-like" evidence="1">
    <location>
        <begin position="159"/>
        <end position="219"/>
    </location>
</feature>
<dbReference type="InterPro" id="IPR038765">
    <property type="entry name" value="Papain-like_cys_pep_sf"/>
</dbReference>
<reference evidence="3" key="1">
    <citation type="submission" date="2017-02" db="EMBL/GenBank/DDBJ databases">
        <authorList>
            <person name="Varghese N."/>
            <person name="Submissions S."/>
        </authorList>
    </citation>
    <scope>NUCLEOTIDE SEQUENCE [LARGE SCALE GENOMIC DNA]</scope>
    <source>
        <strain evidence="3">R11H</strain>
    </source>
</reference>
<dbReference type="GO" id="GO:0008233">
    <property type="term" value="F:peptidase activity"/>
    <property type="evidence" value="ECO:0007669"/>
    <property type="project" value="UniProtKB-KW"/>
</dbReference>
<dbReference type="Gene3D" id="2.60.40.2250">
    <property type="match status" value="1"/>
</dbReference>
<dbReference type="AlphaFoldDB" id="A0A1T5F229"/>
<sequence length="259" mass="28276">MKFQISVLLDYRLPQPIYLMLQVEAAALPGEQHVARSRLDAGTPEHFARIAAPDGIGERIWVRCGGRLQARYSAIVEVERRDRPLEPLAQVPLHRLPPGVVQYLNESRYCPSNQLVPFVEAEFGHIAGGAKIAAMRDWIARSFTYAAGTSDTGTTAIDSFLARRGVCRDYAHVLVALARAADFPARVVSAYAPLVEPQDFHAVAEVFVGGDWHLIDPTGMACAKDLIKVAAGRDAADISFLTAYGEAQLVDQRVSVKPA</sequence>
<protein>
    <submittedName>
        <fullName evidence="2">Transglutaminase-like enzyme, putative cysteine protease</fullName>
    </submittedName>
</protein>
<evidence type="ECO:0000313" key="3">
    <source>
        <dbReference type="Proteomes" id="UP000190044"/>
    </source>
</evidence>
<dbReference type="EMBL" id="FUYP01000027">
    <property type="protein sequence ID" value="SKB90223.1"/>
    <property type="molecule type" value="Genomic_DNA"/>
</dbReference>
<dbReference type="InterPro" id="IPR002931">
    <property type="entry name" value="Transglutaminase-like"/>
</dbReference>
<name>A0A1T5F229_9SPHN</name>
<organism evidence="2 3">
    <name type="scientific">Sphingopyxis flava</name>
    <dbReference type="NCBI Taxonomy" id="1507287"/>
    <lineage>
        <taxon>Bacteria</taxon>
        <taxon>Pseudomonadati</taxon>
        <taxon>Pseudomonadota</taxon>
        <taxon>Alphaproteobacteria</taxon>
        <taxon>Sphingomonadales</taxon>
        <taxon>Sphingomonadaceae</taxon>
        <taxon>Sphingopyxis</taxon>
    </lineage>
</organism>
<dbReference type="GO" id="GO:0006508">
    <property type="term" value="P:proteolysis"/>
    <property type="evidence" value="ECO:0007669"/>
    <property type="project" value="UniProtKB-KW"/>
</dbReference>
<dbReference type="OrthoDB" id="5438043at2"/>
<dbReference type="Gene3D" id="3.10.620.30">
    <property type="match status" value="1"/>
</dbReference>
<dbReference type="SUPFAM" id="SSF54001">
    <property type="entry name" value="Cysteine proteinases"/>
    <property type="match status" value="1"/>
</dbReference>
<dbReference type="PANTHER" id="PTHR33490:SF12">
    <property type="entry name" value="BLL5557 PROTEIN"/>
    <property type="match status" value="1"/>
</dbReference>
<keyword evidence="2" id="KW-0645">Protease</keyword>
<dbReference type="Pfam" id="PF01841">
    <property type="entry name" value="Transglut_core"/>
    <property type="match status" value="1"/>
</dbReference>
<gene>
    <name evidence="2" type="ORF">SAMN06295937_102748</name>
</gene>